<gene>
    <name evidence="2" type="ORF">A3844_24960</name>
</gene>
<dbReference type="RefSeq" id="WP_074108852.1">
    <property type="nucleotide sequence ID" value="NZ_LVWI01000071.1"/>
</dbReference>
<dbReference type="Proteomes" id="UP000186058">
    <property type="component" value="Unassembled WGS sequence"/>
</dbReference>
<dbReference type="InterPro" id="IPR024978">
    <property type="entry name" value="Homeodomain_phBC6A51-type"/>
</dbReference>
<reference evidence="2 3" key="1">
    <citation type="submission" date="2016-03" db="EMBL/GenBank/DDBJ databases">
        <authorList>
            <person name="Sant'Anna F.H."/>
            <person name="Ambrosini A."/>
            <person name="Souza R."/>
            <person name="Bach E."/>
            <person name="Fernandes G."/>
            <person name="Balsanelli E."/>
            <person name="Baura V.A."/>
            <person name="Souza E.M."/>
            <person name="Passaglia L."/>
        </authorList>
    </citation>
    <scope>NUCLEOTIDE SEQUENCE [LARGE SCALE GENOMIC DNA]</scope>
    <source>
        <strain evidence="2 3">P26E</strain>
    </source>
</reference>
<evidence type="ECO:0000259" key="1">
    <source>
        <dbReference type="Pfam" id="PF13022"/>
    </source>
</evidence>
<comment type="caution">
    <text evidence="2">The sequence shown here is derived from an EMBL/GenBank/DDBJ whole genome shotgun (WGS) entry which is preliminary data.</text>
</comment>
<name>A0ABX3EJW7_9BACL</name>
<dbReference type="EMBL" id="LVWI01000071">
    <property type="protein sequence ID" value="OKP81838.1"/>
    <property type="molecule type" value="Genomic_DNA"/>
</dbReference>
<accession>A0ABX3EJW7</accession>
<keyword evidence="3" id="KW-1185">Reference proteome</keyword>
<feature type="domain" description="Homeodomain phBC6A51-type" evidence="1">
    <location>
        <begin position="13"/>
        <end position="73"/>
    </location>
</feature>
<dbReference type="Pfam" id="PF13022">
    <property type="entry name" value="HTH_Tnp_1_2"/>
    <property type="match status" value="1"/>
</dbReference>
<sequence length="96" mass="11593">MARKSKRGRPVAPLDERHYRAIALLADGRMNYSEVARTCGVERRTLHRWRQRKDFDRELRKLSAKLVNEWRRTSRERMRLRTAQDMTWYFDAIGTA</sequence>
<protein>
    <recommendedName>
        <fullName evidence="1">Homeodomain phBC6A51-type domain-containing protein</fullName>
    </recommendedName>
</protein>
<proteinExistence type="predicted"/>
<organism evidence="2 3">
    <name type="scientific">Paenibacillus helianthi</name>
    <dbReference type="NCBI Taxonomy" id="1349432"/>
    <lineage>
        <taxon>Bacteria</taxon>
        <taxon>Bacillati</taxon>
        <taxon>Bacillota</taxon>
        <taxon>Bacilli</taxon>
        <taxon>Bacillales</taxon>
        <taxon>Paenibacillaceae</taxon>
        <taxon>Paenibacillus</taxon>
    </lineage>
</organism>
<dbReference type="Gene3D" id="1.10.10.60">
    <property type="entry name" value="Homeodomain-like"/>
    <property type="match status" value="1"/>
</dbReference>
<dbReference type="SUPFAM" id="SSF46689">
    <property type="entry name" value="Homeodomain-like"/>
    <property type="match status" value="1"/>
</dbReference>
<dbReference type="InterPro" id="IPR009057">
    <property type="entry name" value="Homeodomain-like_sf"/>
</dbReference>
<evidence type="ECO:0000313" key="3">
    <source>
        <dbReference type="Proteomes" id="UP000186058"/>
    </source>
</evidence>
<evidence type="ECO:0000313" key="2">
    <source>
        <dbReference type="EMBL" id="OKP81838.1"/>
    </source>
</evidence>